<dbReference type="GO" id="GO:0004057">
    <property type="term" value="F:arginyl-tRNA--protein transferase activity"/>
    <property type="evidence" value="ECO:0007669"/>
    <property type="project" value="InterPro"/>
</dbReference>
<evidence type="ECO:0000256" key="2">
    <source>
        <dbReference type="ARBA" id="ARBA00022679"/>
    </source>
</evidence>
<dbReference type="NCBIfam" id="NF002342">
    <property type="entry name" value="PRK01305.1-3"/>
    <property type="match status" value="1"/>
</dbReference>
<dbReference type="STRING" id="1484693.RS694_07600"/>
<dbReference type="Pfam" id="PF04376">
    <property type="entry name" value="ATE_N"/>
    <property type="match status" value="1"/>
</dbReference>
<organism evidence="7 8">
    <name type="scientific">Rhodoferax saidenbachensis</name>
    <dbReference type="NCBI Taxonomy" id="1484693"/>
    <lineage>
        <taxon>Bacteria</taxon>
        <taxon>Pseudomonadati</taxon>
        <taxon>Pseudomonadota</taxon>
        <taxon>Betaproteobacteria</taxon>
        <taxon>Burkholderiales</taxon>
        <taxon>Comamonadaceae</taxon>
        <taxon>Rhodoferax</taxon>
    </lineage>
</organism>
<keyword evidence="1 4" id="KW-0963">Cytoplasm</keyword>
<evidence type="ECO:0000259" key="6">
    <source>
        <dbReference type="Pfam" id="PF04377"/>
    </source>
</evidence>
<accession>A0A1P8K8V7</accession>
<dbReference type="PIRSF" id="PIRSF037208">
    <property type="entry name" value="ATE_pro_prd"/>
    <property type="match status" value="1"/>
</dbReference>
<gene>
    <name evidence="4" type="primary">bpt</name>
    <name evidence="7" type="ORF">RS694_07600</name>
</gene>
<feature type="domain" description="N-end aminoacyl transferase N-terminal" evidence="5">
    <location>
        <begin position="20"/>
        <end position="90"/>
    </location>
</feature>
<evidence type="ECO:0000313" key="8">
    <source>
        <dbReference type="Proteomes" id="UP000186110"/>
    </source>
</evidence>
<protein>
    <recommendedName>
        <fullName evidence="4">Aspartate/glutamate leucyltransferase</fullName>
        <ecNumber evidence="4">2.3.2.29</ecNumber>
    </recommendedName>
</protein>
<keyword evidence="8" id="KW-1185">Reference proteome</keyword>
<reference evidence="7 8" key="1">
    <citation type="submission" date="2017-01" db="EMBL/GenBank/DDBJ databases">
        <authorList>
            <person name="Mah S.A."/>
            <person name="Swanson W.J."/>
            <person name="Moy G.W."/>
            <person name="Vacquier V.D."/>
        </authorList>
    </citation>
    <scope>NUCLEOTIDE SEQUENCE [LARGE SCALE GENOMIC DNA]</scope>
    <source>
        <strain evidence="7 8">DSM 22694</strain>
    </source>
</reference>
<evidence type="ECO:0000313" key="7">
    <source>
        <dbReference type="EMBL" id="APW42419.1"/>
    </source>
</evidence>
<evidence type="ECO:0000256" key="3">
    <source>
        <dbReference type="ARBA" id="ARBA00023315"/>
    </source>
</evidence>
<dbReference type="InterPro" id="IPR030700">
    <property type="entry name" value="N-end_Aminoacyl_Trfase"/>
</dbReference>
<keyword evidence="2 4" id="KW-0808">Transferase</keyword>
<evidence type="ECO:0000259" key="5">
    <source>
        <dbReference type="Pfam" id="PF04376"/>
    </source>
</evidence>
<dbReference type="InterPro" id="IPR016181">
    <property type="entry name" value="Acyl_CoA_acyltransferase"/>
</dbReference>
<dbReference type="InterPro" id="IPR007471">
    <property type="entry name" value="N-end_Aminoacyl_Trfase_N"/>
</dbReference>
<dbReference type="SUPFAM" id="SSF55729">
    <property type="entry name" value="Acyl-CoA N-acyltransferases (Nat)"/>
    <property type="match status" value="1"/>
</dbReference>
<dbReference type="KEGG" id="rsb:RS694_07600"/>
<dbReference type="GO" id="GO:0008914">
    <property type="term" value="F:leucyl-tRNA--protein transferase activity"/>
    <property type="evidence" value="ECO:0007669"/>
    <property type="project" value="UniProtKB-UniRule"/>
</dbReference>
<dbReference type="Proteomes" id="UP000186110">
    <property type="component" value="Chromosome"/>
</dbReference>
<dbReference type="PANTHER" id="PTHR21367">
    <property type="entry name" value="ARGININE-TRNA-PROTEIN TRANSFERASE 1"/>
    <property type="match status" value="1"/>
</dbReference>
<dbReference type="eggNOG" id="COG2935">
    <property type="taxonomic scope" value="Bacteria"/>
</dbReference>
<proteinExistence type="inferred from homology"/>
<evidence type="ECO:0000256" key="1">
    <source>
        <dbReference type="ARBA" id="ARBA00022490"/>
    </source>
</evidence>
<evidence type="ECO:0000256" key="4">
    <source>
        <dbReference type="HAMAP-Rule" id="MF_00689"/>
    </source>
</evidence>
<dbReference type="RefSeq" id="WP_029705797.1">
    <property type="nucleotide sequence ID" value="NZ_CP019239.1"/>
</dbReference>
<dbReference type="EMBL" id="CP019239">
    <property type="protein sequence ID" value="APW42419.1"/>
    <property type="molecule type" value="Genomic_DNA"/>
</dbReference>
<dbReference type="NCBIfam" id="NF002341">
    <property type="entry name" value="PRK01305.1-1"/>
    <property type="match status" value="1"/>
</dbReference>
<comment type="similarity">
    <text evidence="4">Belongs to the R-transferase family. Bpt subfamily.</text>
</comment>
<dbReference type="GO" id="GO:0071596">
    <property type="term" value="P:ubiquitin-dependent protein catabolic process via the N-end rule pathway"/>
    <property type="evidence" value="ECO:0007669"/>
    <property type="project" value="InterPro"/>
</dbReference>
<dbReference type="PANTHER" id="PTHR21367:SF1">
    <property type="entry name" value="ARGINYL-TRNA--PROTEIN TRANSFERASE 1"/>
    <property type="match status" value="1"/>
</dbReference>
<comment type="function">
    <text evidence="4">Functions in the N-end rule pathway of protein degradation where it conjugates Leu from its aminoacyl-tRNA to the N-termini of proteins containing an N-terminal aspartate or glutamate.</text>
</comment>
<dbReference type="EC" id="2.3.2.29" evidence="4"/>
<dbReference type="GO" id="GO:0005737">
    <property type="term" value="C:cytoplasm"/>
    <property type="evidence" value="ECO:0007669"/>
    <property type="project" value="UniProtKB-SubCell"/>
</dbReference>
<feature type="domain" description="N-end rule aminoacyl transferase C-terminal" evidence="6">
    <location>
        <begin position="110"/>
        <end position="236"/>
    </location>
</feature>
<dbReference type="InterPro" id="IPR017138">
    <property type="entry name" value="Asp_Glu_LeuTrfase"/>
</dbReference>
<comment type="subcellular location">
    <subcellularLocation>
        <location evidence="4">Cytoplasm</location>
    </subcellularLocation>
</comment>
<dbReference type="HAMAP" id="MF_00689">
    <property type="entry name" value="Bpt"/>
    <property type="match status" value="1"/>
</dbReference>
<dbReference type="Pfam" id="PF04377">
    <property type="entry name" value="ATE_C"/>
    <property type="match status" value="1"/>
</dbReference>
<dbReference type="NCBIfam" id="NF002346">
    <property type="entry name" value="PRK01305.2-3"/>
    <property type="match status" value="1"/>
</dbReference>
<keyword evidence="3 4" id="KW-0012">Acyltransferase</keyword>
<sequence length="248" mass="28016">MTDLKDLPLQTLQFYATAPYECSYLPNRQARSQVATPSHLINNSAYSELVAKGFRRSGMFTYRPYCDGCQACTPLRVEAAGFTPTRSQRRAWSRHGGLTVRVLKLGFVAEHYALYLRYQNSRHAGGGMDEDSVDQYTQFLLQSRVNSRLVEFRETTADGSEGPLKMVSILDVLDDGISAVYTFFEPDEKASYGTFNVLWQIHQARQLGLAYVYLGYWIEDSPKMSYKAGFTPMQILTHGQWSAPGRAS</sequence>
<dbReference type="InterPro" id="IPR007472">
    <property type="entry name" value="N-end_Aminoacyl_Trfase_C"/>
</dbReference>
<comment type="catalytic activity">
    <reaction evidence="4">
        <text>N-terminal L-glutamyl-[protein] + L-leucyl-tRNA(Leu) = N-terminal L-leucyl-L-glutamyl-[protein] + tRNA(Leu) + H(+)</text>
        <dbReference type="Rhea" id="RHEA:50412"/>
        <dbReference type="Rhea" id="RHEA-COMP:9613"/>
        <dbReference type="Rhea" id="RHEA-COMP:9622"/>
        <dbReference type="Rhea" id="RHEA-COMP:12664"/>
        <dbReference type="Rhea" id="RHEA-COMP:12668"/>
        <dbReference type="ChEBI" id="CHEBI:15378"/>
        <dbReference type="ChEBI" id="CHEBI:64721"/>
        <dbReference type="ChEBI" id="CHEBI:78442"/>
        <dbReference type="ChEBI" id="CHEBI:78494"/>
        <dbReference type="ChEBI" id="CHEBI:133041"/>
        <dbReference type="EC" id="2.3.2.29"/>
    </reaction>
</comment>
<name>A0A1P8K8V7_9BURK</name>
<comment type="catalytic activity">
    <reaction evidence="4">
        <text>N-terminal L-aspartyl-[protein] + L-leucyl-tRNA(Leu) = N-terminal L-leucyl-L-aspartyl-[protein] + tRNA(Leu) + H(+)</text>
        <dbReference type="Rhea" id="RHEA:50420"/>
        <dbReference type="Rhea" id="RHEA-COMP:9613"/>
        <dbReference type="Rhea" id="RHEA-COMP:9622"/>
        <dbReference type="Rhea" id="RHEA-COMP:12669"/>
        <dbReference type="Rhea" id="RHEA-COMP:12674"/>
        <dbReference type="ChEBI" id="CHEBI:15378"/>
        <dbReference type="ChEBI" id="CHEBI:64720"/>
        <dbReference type="ChEBI" id="CHEBI:78442"/>
        <dbReference type="ChEBI" id="CHEBI:78494"/>
        <dbReference type="ChEBI" id="CHEBI:133042"/>
        <dbReference type="EC" id="2.3.2.29"/>
    </reaction>
</comment>
<dbReference type="AlphaFoldDB" id="A0A1P8K8V7"/>